<dbReference type="Proteomes" id="UP001188597">
    <property type="component" value="Unassembled WGS sequence"/>
</dbReference>
<sequence length="123" mass="13693">MWKVVLDSLKYSHVQHQWVKTGLLQQKQSILNQGFEWFMDPISMSRYINPENVNSSMMVDQNSASDQVVGQVDADYAGDFDANMPMTGYLRGGSAKSQGGDSSVSIAFAMRVKLYNEVACPAF</sequence>
<evidence type="ECO:0000313" key="2">
    <source>
        <dbReference type="Proteomes" id="UP001188597"/>
    </source>
</evidence>
<reference evidence="1" key="1">
    <citation type="submission" date="2022-12" db="EMBL/GenBank/DDBJ databases">
        <title>Draft genome assemblies for two species of Escallonia (Escalloniales).</title>
        <authorList>
            <person name="Chanderbali A."/>
            <person name="Dervinis C."/>
            <person name="Anghel I."/>
            <person name="Soltis D."/>
            <person name="Soltis P."/>
            <person name="Zapata F."/>
        </authorList>
    </citation>
    <scope>NUCLEOTIDE SEQUENCE</scope>
    <source>
        <strain evidence="1">UCBG64.0493</strain>
        <tissue evidence="1">Leaf</tissue>
    </source>
</reference>
<comment type="caution">
    <text evidence="1">The sequence shown here is derived from an EMBL/GenBank/DDBJ whole genome shotgun (WGS) entry which is preliminary data.</text>
</comment>
<protein>
    <submittedName>
        <fullName evidence="1">Uncharacterized protein</fullName>
    </submittedName>
</protein>
<organism evidence="1 2">
    <name type="scientific">Escallonia herrerae</name>
    <dbReference type="NCBI Taxonomy" id="1293975"/>
    <lineage>
        <taxon>Eukaryota</taxon>
        <taxon>Viridiplantae</taxon>
        <taxon>Streptophyta</taxon>
        <taxon>Embryophyta</taxon>
        <taxon>Tracheophyta</taxon>
        <taxon>Spermatophyta</taxon>
        <taxon>Magnoliopsida</taxon>
        <taxon>eudicotyledons</taxon>
        <taxon>Gunneridae</taxon>
        <taxon>Pentapetalae</taxon>
        <taxon>asterids</taxon>
        <taxon>campanulids</taxon>
        <taxon>Escalloniales</taxon>
        <taxon>Escalloniaceae</taxon>
        <taxon>Escallonia</taxon>
    </lineage>
</organism>
<accession>A0AA88W5X5</accession>
<name>A0AA88W5X5_9ASTE</name>
<dbReference type="EMBL" id="JAVXUP010000810">
    <property type="protein sequence ID" value="KAK3020512.1"/>
    <property type="molecule type" value="Genomic_DNA"/>
</dbReference>
<keyword evidence="2" id="KW-1185">Reference proteome</keyword>
<dbReference type="AlphaFoldDB" id="A0AA88W5X5"/>
<proteinExistence type="predicted"/>
<gene>
    <name evidence="1" type="ORF">RJ639_045454</name>
</gene>
<evidence type="ECO:0000313" key="1">
    <source>
        <dbReference type="EMBL" id="KAK3020512.1"/>
    </source>
</evidence>